<dbReference type="PANTHER" id="PTHR31365">
    <property type="entry name" value="EXPRESSED PROTEIN"/>
    <property type="match status" value="1"/>
</dbReference>
<dbReference type="Proteomes" id="UP001234989">
    <property type="component" value="Chromosome 6"/>
</dbReference>
<evidence type="ECO:0000259" key="1">
    <source>
        <dbReference type="Pfam" id="PF21634"/>
    </source>
</evidence>
<proteinExistence type="predicted"/>
<evidence type="ECO:0000313" key="2">
    <source>
        <dbReference type="EMBL" id="WMV34190.1"/>
    </source>
</evidence>
<dbReference type="AlphaFoldDB" id="A0AAF0R4D4"/>
<keyword evidence="3" id="KW-1185">Reference proteome</keyword>
<dbReference type="Gene3D" id="3.10.280.10">
    <property type="entry name" value="Mitochondrial glycoprotein"/>
    <property type="match status" value="1"/>
</dbReference>
<organism evidence="2 3">
    <name type="scientific">Solanum verrucosum</name>
    <dbReference type="NCBI Taxonomy" id="315347"/>
    <lineage>
        <taxon>Eukaryota</taxon>
        <taxon>Viridiplantae</taxon>
        <taxon>Streptophyta</taxon>
        <taxon>Embryophyta</taxon>
        <taxon>Tracheophyta</taxon>
        <taxon>Spermatophyta</taxon>
        <taxon>Magnoliopsida</taxon>
        <taxon>eudicotyledons</taxon>
        <taxon>Gunneridae</taxon>
        <taxon>Pentapetalae</taxon>
        <taxon>asterids</taxon>
        <taxon>lamiids</taxon>
        <taxon>Solanales</taxon>
        <taxon>Solanaceae</taxon>
        <taxon>Solanoideae</taxon>
        <taxon>Solaneae</taxon>
        <taxon>Solanum</taxon>
    </lineage>
</organism>
<sequence length="566" mass="63949">MATIAYKSDDKYSTITDKGDIGFIDFDKYKSAYSYNPNEESDIVVISVPFPLIEGKPKSGFVGETVVDSITIENTTNETVELWSIKIYDSKPEDSFTLSLMKPPTACSDLQYVEEFMESFSLEDRMLQPGRPLTVWVTCKPKQIGLHTSAVHFNVGDDNIERLVFVLAEDKVSQSLTSSRPFHRNRRKKAPAVDVGFVGGSRPMRDSYSIFRHKLLSYPIPRDVREMIEKKRFPDVIGEGLRRDNYIAYFRTLLAIEEIKMEENMRDYDMESVTMKRRGPHFLSLHVPGLAERRPSLVDGDHIFAKLATTYASEIITPYQVHSHLTVYREFIDSVGKMLRKALAFAGSALQQQHQPWRTIACRRSSGVSSAVNSIILRSLKDHYLEVSKMTPPPKVSPPSPFTVVKGALDHGGPVLRRTHGNEEISISVMRLANIIAGGIGDEEEDGINQLFLHVDISKPGQKESLHFLCGLYPDALGIHSVSLRSKTESSGFLDVPTNYGGPVFQDIDEKMRDALHSFIEERGINESLFPFLQAWLYVKDHRNLMRWFKTVGLLVNDRKQGASHA</sequence>
<dbReference type="PANTHER" id="PTHR31365:SF2">
    <property type="entry name" value="OS01G0771100 PROTEIN"/>
    <property type="match status" value="1"/>
</dbReference>
<dbReference type="EMBL" id="CP133617">
    <property type="protein sequence ID" value="WMV34190.1"/>
    <property type="molecule type" value="Genomic_DNA"/>
</dbReference>
<dbReference type="InterPro" id="IPR003428">
    <property type="entry name" value="MAM33"/>
</dbReference>
<name>A0AAF0R4D4_SOLVR</name>
<dbReference type="InterPro" id="IPR036561">
    <property type="entry name" value="MAM33_sf"/>
</dbReference>
<dbReference type="SUPFAM" id="SSF54529">
    <property type="entry name" value="Mitochondrial glycoprotein MAM33-like"/>
    <property type="match status" value="1"/>
</dbReference>
<dbReference type="Pfam" id="PF02330">
    <property type="entry name" value="MAM33"/>
    <property type="match status" value="1"/>
</dbReference>
<accession>A0AAF0R4D4</accession>
<gene>
    <name evidence="2" type="ORF">MTR67_027575</name>
</gene>
<evidence type="ECO:0000313" key="3">
    <source>
        <dbReference type="Proteomes" id="UP001234989"/>
    </source>
</evidence>
<dbReference type="InterPro" id="IPR049080">
    <property type="entry name" value="MOV-10-like_beta-barrel"/>
</dbReference>
<feature type="domain" description="Helicase MOV-10-like beta-barrel" evidence="1">
    <location>
        <begin position="268"/>
        <end position="320"/>
    </location>
</feature>
<dbReference type="Pfam" id="PF21634">
    <property type="entry name" value="MOV-10_beta-barrel"/>
    <property type="match status" value="1"/>
</dbReference>
<dbReference type="GO" id="GO:0005759">
    <property type="term" value="C:mitochondrial matrix"/>
    <property type="evidence" value="ECO:0007669"/>
    <property type="project" value="InterPro"/>
</dbReference>
<reference evidence="2" key="1">
    <citation type="submission" date="2023-08" db="EMBL/GenBank/DDBJ databases">
        <title>A de novo genome assembly of Solanum verrucosum Schlechtendal, a Mexican diploid species geographically isolated from the other diploid A-genome species in potato relatives.</title>
        <authorList>
            <person name="Hosaka K."/>
        </authorList>
    </citation>
    <scope>NUCLEOTIDE SEQUENCE</scope>
    <source>
        <tissue evidence="2">Young leaves</tissue>
    </source>
</reference>
<protein>
    <recommendedName>
        <fullName evidence="1">Helicase MOV-10-like beta-barrel domain-containing protein</fullName>
    </recommendedName>
</protein>